<gene>
    <name evidence="1" type="ORF">C495_14687</name>
</gene>
<dbReference type="Proteomes" id="UP000011661">
    <property type="component" value="Unassembled WGS sequence"/>
</dbReference>
<dbReference type="OrthoDB" id="373360at2157"/>
<keyword evidence="2" id="KW-1185">Reference proteome</keyword>
<dbReference type="PATRIC" id="fig|1230460.4.peg.2985"/>
<organism evidence="1 2">
    <name type="scientific">Natronorubrum sulfidifaciens JCM 14089</name>
    <dbReference type="NCBI Taxonomy" id="1230460"/>
    <lineage>
        <taxon>Archaea</taxon>
        <taxon>Methanobacteriati</taxon>
        <taxon>Methanobacteriota</taxon>
        <taxon>Stenosarchaea group</taxon>
        <taxon>Halobacteria</taxon>
        <taxon>Halobacteriales</taxon>
        <taxon>Natrialbaceae</taxon>
        <taxon>Natronorubrum</taxon>
    </lineage>
</organism>
<dbReference type="EMBL" id="AOHX01000045">
    <property type="protein sequence ID" value="ELY42569.1"/>
    <property type="molecule type" value="Genomic_DNA"/>
</dbReference>
<name>L9VZD3_9EURY</name>
<protein>
    <submittedName>
        <fullName evidence="1">Uncharacterized protein</fullName>
    </submittedName>
</protein>
<comment type="caution">
    <text evidence="1">The sequence shown here is derived from an EMBL/GenBank/DDBJ whole genome shotgun (WGS) entry which is preliminary data.</text>
</comment>
<reference evidence="1 2" key="1">
    <citation type="journal article" date="2014" name="PLoS Genet.">
        <title>Phylogenetically driven sequencing of extremely halophilic archaea reveals strategies for static and dynamic osmo-response.</title>
        <authorList>
            <person name="Becker E.A."/>
            <person name="Seitzer P.M."/>
            <person name="Tritt A."/>
            <person name="Larsen D."/>
            <person name="Krusor M."/>
            <person name="Yao A.I."/>
            <person name="Wu D."/>
            <person name="Madern D."/>
            <person name="Eisen J.A."/>
            <person name="Darling A.E."/>
            <person name="Facciotti M.T."/>
        </authorList>
    </citation>
    <scope>NUCLEOTIDE SEQUENCE [LARGE SCALE GENOMIC DNA]</scope>
    <source>
        <strain evidence="1 2">JCM 14089</strain>
    </source>
</reference>
<sequence>MMPPIEHYGFNSNALERYQDQLFEAIAKAPNDERYRLIEERLWDEVRTIERRRNDNLAAVIAGRNGGSE</sequence>
<evidence type="ECO:0000313" key="1">
    <source>
        <dbReference type="EMBL" id="ELY42569.1"/>
    </source>
</evidence>
<accession>L9VZD3</accession>
<dbReference type="RefSeq" id="WP_008164193.1">
    <property type="nucleotide sequence ID" value="NZ_AOHX01000045.1"/>
</dbReference>
<evidence type="ECO:0000313" key="2">
    <source>
        <dbReference type="Proteomes" id="UP000011661"/>
    </source>
</evidence>
<dbReference type="STRING" id="1230460.C495_14687"/>
<proteinExistence type="predicted"/>
<dbReference type="AlphaFoldDB" id="L9VZD3"/>